<dbReference type="GO" id="GO:0005737">
    <property type="term" value="C:cytoplasm"/>
    <property type="evidence" value="ECO:0007669"/>
    <property type="project" value="UniProtKB-SubCell"/>
</dbReference>
<gene>
    <name evidence="6" type="ORF">OVA965_LOCUS4386</name>
    <name evidence="7" type="ORF">TMI583_LOCUS4384</name>
</gene>
<accession>A0A8S2H4X0</accession>
<keyword evidence="2" id="KW-0963">Cytoplasm</keyword>
<evidence type="ECO:0000256" key="4">
    <source>
        <dbReference type="SAM" id="MobiDB-lite"/>
    </source>
</evidence>
<protein>
    <recommendedName>
        <fullName evidence="5">Ig-like domain-containing protein</fullName>
    </recommendedName>
</protein>
<dbReference type="AlphaFoldDB" id="A0A8S2H4X0"/>
<dbReference type="SMART" id="SM00409">
    <property type="entry name" value="IG"/>
    <property type="match status" value="2"/>
</dbReference>
<dbReference type="InterPro" id="IPR036179">
    <property type="entry name" value="Ig-like_dom_sf"/>
</dbReference>
<dbReference type="Proteomes" id="UP000682733">
    <property type="component" value="Unassembled WGS sequence"/>
</dbReference>
<dbReference type="SUPFAM" id="SSF48726">
    <property type="entry name" value="Immunoglobulin"/>
    <property type="match status" value="2"/>
</dbReference>
<dbReference type="CDD" id="cd00096">
    <property type="entry name" value="Ig"/>
    <property type="match status" value="1"/>
</dbReference>
<dbReference type="InterPro" id="IPR007110">
    <property type="entry name" value="Ig-like_dom"/>
</dbReference>
<dbReference type="GO" id="GO:0060298">
    <property type="term" value="P:positive regulation of sarcomere organization"/>
    <property type="evidence" value="ECO:0007669"/>
    <property type="project" value="UniProtKB-ARBA"/>
</dbReference>
<dbReference type="EMBL" id="CAJOBA010001147">
    <property type="protein sequence ID" value="CAF3579012.1"/>
    <property type="molecule type" value="Genomic_DNA"/>
</dbReference>
<organism evidence="7 8">
    <name type="scientific">Didymodactylos carnosus</name>
    <dbReference type="NCBI Taxonomy" id="1234261"/>
    <lineage>
        <taxon>Eukaryota</taxon>
        <taxon>Metazoa</taxon>
        <taxon>Spiralia</taxon>
        <taxon>Gnathifera</taxon>
        <taxon>Rotifera</taxon>
        <taxon>Eurotatoria</taxon>
        <taxon>Bdelloidea</taxon>
        <taxon>Philodinida</taxon>
        <taxon>Philodinidae</taxon>
        <taxon>Didymodactylos</taxon>
    </lineage>
</organism>
<dbReference type="SMART" id="SM00408">
    <property type="entry name" value="IGc2"/>
    <property type="match status" value="2"/>
</dbReference>
<name>A0A8S2H4X0_9BILA</name>
<evidence type="ECO:0000256" key="1">
    <source>
        <dbReference type="ARBA" id="ARBA00004496"/>
    </source>
</evidence>
<evidence type="ECO:0000259" key="5">
    <source>
        <dbReference type="PROSITE" id="PS50835"/>
    </source>
</evidence>
<comment type="subcellular location">
    <subcellularLocation>
        <location evidence="1">Cytoplasm</location>
    </subcellularLocation>
</comment>
<dbReference type="FunFam" id="2.60.40.10:FF:000425">
    <property type="entry name" value="Myosin light chain kinase"/>
    <property type="match status" value="1"/>
</dbReference>
<dbReference type="PANTHER" id="PTHR47633:SF4">
    <property type="entry name" value="MYOPALLADIN ISOFORM X1"/>
    <property type="match status" value="1"/>
</dbReference>
<dbReference type="Gene3D" id="2.60.40.10">
    <property type="entry name" value="Immunoglobulins"/>
    <property type="match status" value="2"/>
</dbReference>
<proteinExistence type="predicted"/>
<evidence type="ECO:0000313" key="6">
    <source>
        <dbReference type="EMBL" id="CAF0795970.1"/>
    </source>
</evidence>
<dbReference type="EMBL" id="CAJNOK010001147">
    <property type="protein sequence ID" value="CAF0795970.1"/>
    <property type="molecule type" value="Genomic_DNA"/>
</dbReference>
<feature type="compositionally biased region" description="Low complexity" evidence="4">
    <location>
        <begin position="126"/>
        <end position="138"/>
    </location>
</feature>
<dbReference type="GO" id="GO:0045989">
    <property type="term" value="P:positive regulation of striated muscle contraction"/>
    <property type="evidence" value="ECO:0007669"/>
    <property type="project" value="UniProtKB-ARBA"/>
</dbReference>
<dbReference type="FunFam" id="2.60.40.10:FF:000107">
    <property type="entry name" value="Myosin, light chain kinase a"/>
    <property type="match status" value="1"/>
</dbReference>
<evidence type="ECO:0000256" key="3">
    <source>
        <dbReference type="ARBA" id="ARBA00023319"/>
    </source>
</evidence>
<feature type="compositionally biased region" description="Polar residues" evidence="4">
    <location>
        <begin position="114"/>
        <end position="125"/>
    </location>
</feature>
<comment type="caution">
    <text evidence="7">The sequence shown here is derived from an EMBL/GenBank/DDBJ whole genome shotgun (WGS) entry which is preliminary data.</text>
</comment>
<evidence type="ECO:0000313" key="7">
    <source>
        <dbReference type="EMBL" id="CAF3579012.1"/>
    </source>
</evidence>
<reference evidence="7" key="1">
    <citation type="submission" date="2021-02" db="EMBL/GenBank/DDBJ databases">
        <authorList>
            <person name="Nowell W R."/>
        </authorList>
    </citation>
    <scope>NUCLEOTIDE SEQUENCE</scope>
</reference>
<dbReference type="InterPro" id="IPR013783">
    <property type="entry name" value="Ig-like_fold"/>
</dbReference>
<feature type="domain" description="Ig-like" evidence="5">
    <location>
        <begin position="247"/>
        <end position="336"/>
    </location>
</feature>
<feature type="domain" description="Ig-like" evidence="5">
    <location>
        <begin position="13"/>
        <end position="106"/>
    </location>
</feature>
<dbReference type="PROSITE" id="PS50835">
    <property type="entry name" value="IG_LIKE"/>
    <property type="match status" value="2"/>
</dbReference>
<feature type="region of interest" description="Disordered" evidence="4">
    <location>
        <begin position="109"/>
        <end position="151"/>
    </location>
</feature>
<keyword evidence="3" id="KW-0393">Immunoglobulin domain</keyword>
<dbReference type="Pfam" id="PF07679">
    <property type="entry name" value="I-set"/>
    <property type="match status" value="2"/>
</dbReference>
<sequence>MYYMNDDSLILAPEIVRRLSSFDAREDETVTFTCTIQSENDEPYIIRWYYGDKEIASLDKKYSIDHGEKTGICLLTIYNVTADDEGAYRCIATNKHGSSVTTGFLTVLSRKRSQSPSPTRSPARTLSSSPGRSLSPSKASRERGASPLRYINVPPSKLERVTEELETLITAEHINEQEKENITPKMDQDSASITNQDANDAKLNSSSTPELIALSSDMQNKQESMNVDKSTVIVEANKPIQPVLQKPVIIIQPPSLISVKEGEDVHINSTITGIPEPTIRWLKGGNELREDHRIDMYADRGVHHLEICEAQMSDSDVYEIIAQNSVGRVSAKCKIEVKEDQNKIKRLKVDGLFAYGSR</sequence>
<dbReference type="InterPro" id="IPR013098">
    <property type="entry name" value="Ig_I-set"/>
</dbReference>
<evidence type="ECO:0000313" key="8">
    <source>
        <dbReference type="Proteomes" id="UP000682733"/>
    </source>
</evidence>
<evidence type="ECO:0000256" key="2">
    <source>
        <dbReference type="ARBA" id="ARBA00022490"/>
    </source>
</evidence>
<dbReference type="InterPro" id="IPR003599">
    <property type="entry name" value="Ig_sub"/>
</dbReference>
<dbReference type="InterPro" id="IPR003598">
    <property type="entry name" value="Ig_sub2"/>
</dbReference>
<dbReference type="PANTHER" id="PTHR47633">
    <property type="entry name" value="IMMUNOGLOBULIN"/>
    <property type="match status" value="1"/>
</dbReference>
<dbReference type="Proteomes" id="UP000677228">
    <property type="component" value="Unassembled WGS sequence"/>
</dbReference>